<dbReference type="HOGENOM" id="CLU_159325_3_2_10"/>
<organism evidence="1 2">
    <name type="scientific">Chloroherpeton thalassium (strain ATCC 35110 / GB-78)</name>
    <dbReference type="NCBI Taxonomy" id="517418"/>
    <lineage>
        <taxon>Bacteria</taxon>
        <taxon>Pseudomonadati</taxon>
        <taxon>Chlorobiota</taxon>
        <taxon>Chlorobiia</taxon>
        <taxon>Chlorobiales</taxon>
        <taxon>Chloroherpetonaceae</taxon>
        <taxon>Chloroherpeton</taxon>
    </lineage>
</organism>
<dbReference type="STRING" id="517418.Ctha_1894"/>
<reference evidence="1 2" key="1">
    <citation type="submission" date="2008-06" db="EMBL/GenBank/DDBJ databases">
        <title>Complete sequence of Chloroherpeton thalassium ATCC 35110.</title>
        <authorList>
            <consortium name="US DOE Joint Genome Institute"/>
            <person name="Lucas S."/>
            <person name="Copeland A."/>
            <person name="Lapidus A."/>
            <person name="Glavina del Rio T."/>
            <person name="Dalin E."/>
            <person name="Tice H."/>
            <person name="Bruce D."/>
            <person name="Goodwin L."/>
            <person name="Pitluck S."/>
            <person name="Schmutz J."/>
            <person name="Larimer F."/>
            <person name="Land M."/>
            <person name="Hauser L."/>
            <person name="Kyrpides N."/>
            <person name="Mikhailova N."/>
            <person name="Liu Z."/>
            <person name="Li T."/>
            <person name="Zhao F."/>
            <person name="Overmann J."/>
            <person name="Bryant D.A."/>
            <person name="Richardson P."/>
        </authorList>
    </citation>
    <scope>NUCLEOTIDE SEQUENCE [LARGE SCALE GENOMIC DNA]</scope>
    <source>
        <strain evidence="2">ATCC 35110 / GB-78</strain>
    </source>
</reference>
<evidence type="ECO:0000313" key="2">
    <source>
        <dbReference type="Proteomes" id="UP000001208"/>
    </source>
</evidence>
<keyword evidence="2" id="KW-1185">Reference proteome</keyword>
<evidence type="ECO:0008006" key="3">
    <source>
        <dbReference type="Google" id="ProtNLM"/>
    </source>
</evidence>
<accession>B3QUA1</accession>
<dbReference type="Pfam" id="PF05402">
    <property type="entry name" value="PqqD"/>
    <property type="match status" value="1"/>
</dbReference>
<dbReference type="OrthoDB" id="5373226at2"/>
<dbReference type="KEGG" id="cts:Ctha_1894"/>
<proteinExistence type="predicted"/>
<dbReference type="Proteomes" id="UP000001208">
    <property type="component" value="Chromosome"/>
</dbReference>
<dbReference type="InterPro" id="IPR041881">
    <property type="entry name" value="PqqD_sf"/>
</dbReference>
<evidence type="ECO:0000313" key="1">
    <source>
        <dbReference type="EMBL" id="ACF14350.1"/>
    </source>
</evidence>
<dbReference type="AlphaFoldDB" id="B3QUA1"/>
<dbReference type="EMBL" id="CP001100">
    <property type="protein sequence ID" value="ACF14350.1"/>
    <property type="molecule type" value="Genomic_DNA"/>
</dbReference>
<sequence>MKLKENLALSKSGFLFDPQTGESFNLNPTGRVIFEMLSAGKSESEIMEILSETYDIDAARLQRHLDDFLMMLRRFNLTDEEES</sequence>
<dbReference type="Gene3D" id="1.10.10.1150">
    <property type="entry name" value="Coenzyme PQQ synthesis protein D (PqqD)"/>
    <property type="match status" value="1"/>
</dbReference>
<name>B3QUA1_CHLT3</name>
<gene>
    <name evidence="1" type="ordered locus">Ctha_1894</name>
</gene>
<protein>
    <recommendedName>
        <fullName evidence="3">Coenzyme PQQ synthesis D</fullName>
    </recommendedName>
</protein>
<dbReference type="InterPro" id="IPR008792">
    <property type="entry name" value="PQQD"/>
</dbReference>
<dbReference type="RefSeq" id="WP_012500434.1">
    <property type="nucleotide sequence ID" value="NC_011026.1"/>
</dbReference>